<evidence type="ECO:0000313" key="1">
    <source>
        <dbReference type="EMBL" id="MCF2870920.1"/>
    </source>
</evidence>
<organism evidence="1 2">
    <name type="scientific">Octadecabacter dasysiphoniae</name>
    <dbReference type="NCBI Taxonomy" id="2909341"/>
    <lineage>
        <taxon>Bacteria</taxon>
        <taxon>Pseudomonadati</taxon>
        <taxon>Pseudomonadota</taxon>
        <taxon>Alphaproteobacteria</taxon>
        <taxon>Rhodobacterales</taxon>
        <taxon>Roseobacteraceae</taxon>
        <taxon>Octadecabacter</taxon>
    </lineage>
</organism>
<dbReference type="RefSeq" id="WP_235225047.1">
    <property type="nucleotide sequence ID" value="NZ_JAKGAQ010000002.1"/>
</dbReference>
<accession>A0ABS9CUJ5</accession>
<name>A0ABS9CUJ5_9RHOB</name>
<keyword evidence="2" id="KW-1185">Reference proteome</keyword>
<protein>
    <recommendedName>
        <fullName evidence="3">DUF4240 domain-containing protein</fullName>
    </recommendedName>
</protein>
<proteinExistence type="predicted"/>
<evidence type="ECO:0000313" key="2">
    <source>
        <dbReference type="Proteomes" id="UP001200557"/>
    </source>
</evidence>
<evidence type="ECO:0008006" key="3">
    <source>
        <dbReference type="Google" id="ProtNLM"/>
    </source>
</evidence>
<sequence length="128" mass="14732">MDSLNPLYKEVLEWAQTDEDIPEQDWDLALINSFSVAEFDRLIADTSIREGARSFFIGCLYTLAGDAVRTNDEELINALEAYCKEPASQNMYLKLWQTRVLKLIRNPASYEYAYWGDNPSRFVHEGGL</sequence>
<comment type="caution">
    <text evidence="1">The sequence shown here is derived from an EMBL/GenBank/DDBJ whole genome shotgun (WGS) entry which is preliminary data.</text>
</comment>
<reference evidence="1 2" key="1">
    <citation type="submission" date="2022-01" db="EMBL/GenBank/DDBJ databases">
        <title>Octadecabacter sp. nov., isolated from a marine alga.</title>
        <authorList>
            <person name="Jin M.S."/>
            <person name="Kim H.M."/>
            <person name="Han D.M."/>
            <person name="Jung J.J."/>
            <person name="Jeon C.O."/>
        </authorList>
    </citation>
    <scope>NUCLEOTIDE SEQUENCE [LARGE SCALE GENOMIC DNA]</scope>
    <source>
        <strain evidence="1 2">G9-8</strain>
    </source>
</reference>
<dbReference type="EMBL" id="JAKGAQ010000002">
    <property type="protein sequence ID" value="MCF2870920.1"/>
    <property type="molecule type" value="Genomic_DNA"/>
</dbReference>
<gene>
    <name evidence="1" type="ORF">L0664_07570</name>
</gene>
<dbReference type="Proteomes" id="UP001200557">
    <property type="component" value="Unassembled WGS sequence"/>
</dbReference>